<keyword evidence="3" id="KW-1185">Reference proteome</keyword>
<name>A0A8S4QCP4_9NEOP</name>
<organism evidence="2 3">
    <name type="scientific">Pararge aegeria aegeria</name>
    <dbReference type="NCBI Taxonomy" id="348720"/>
    <lineage>
        <taxon>Eukaryota</taxon>
        <taxon>Metazoa</taxon>
        <taxon>Ecdysozoa</taxon>
        <taxon>Arthropoda</taxon>
        <taxon>Hexapoda</taxon>
        <taxon>Insecta</taxon>
        <taxon>Pterygota</taxon>
        <taxon>Neoptera</taxon>
        <taxon>Endopterygota</taxon>
        <taxon>Lepidoptera</taxon>
        <taxon>Glossata</taxon>
        <taxon>Ditrysia</taxon>
        <taxon>Papilionoidea</taxon>
        <taxon>Nymphalidae</taxon>
        <taxon>Satyrinae</taxon>
        <taxon>Satyrini</taxon>
        <taxon>Parargina</taxon>
        <taxon>Pararge</taxon>
    </lineage>
</organism>
<feature type="region of interest" description="Disordered" evidence="1">
    <location>
        <begin position="74"/>
        <end position="100"/>
    </location>
</feature>
<dbReference type="AlphaFoldDB" id="A0A8S4QCP4"/>
<protein>
    <submittedName>
        <fullName evidence="2">Jg23941 protein</fullName>
    </submittedName>
</protein>
<evidence type="ECO:0000313" key="3">
    <source>
        <dbReference type="Proteomes" id="UP000838756"/>
    </source>
</evidence>
<feature type="non-terminal residue" evidence="2">
    <location>
        <position position="1"/>
    </location>
</feature>
<sequence>STSDKNTERLFLSETIVVDGAAARPHLVVVRGVGVRAVHLVAVVGEDVAEARPALLGHRDGRAEVALHLRTRARGGPVAKARAAPPSGGDDFPLGSCTTSVPSAPERIAAGTERFKVSGSSVATRRGLGA</sequence>
<gene>
    <name evidence="2" type="primary">jg23941</name>
    <name evidence="2" type="ORF">PAEG_LOCUS223</name>
</gene>
<evidence type="ECO:0000256" key="1">
    <source>
        <dbReference type="SAM" id="MobiDB-lite"/>
    </source>
</evidence>
<dbReference type="EMBL" id="CAKXAJ010000721">
    <property type="protein sequence ID" value="CAH2207603.1"/>
    <property type="molecule type" value="Genomic_DNA"/>
</dbReference>
<accession>A0A8S4QCP4</accession>
<comment type="caution">
    <text evidence="2">The sequence shown here is derived from an EMBL/GenBank/DDBJ whole genome shotgun (WGS) entry which is preliminary data.</text>
</comment>
<proteinExistence type="predicted"/>
<evidence type="ECO:0000313" key="2">
    <source>
        <dbReference type="EMBL" id="CAH2207603.1"/>
    </source>
</evidence>
<reference evidence="2" key="1">
    <citation type="submission" date="2022-03" db="EMBL/GenBank/DDBJ databases">
        <authorList>
            <person name="Lindestad O."/>
        </authorList>
    </citation>
    <scope>NUCLEOTIDE SEQUENCE</scope>
</reference>
<dbReference type="Proteomes" id="UP000838756">
    <property type="component" value="Unassembled WGS sequence"/>
</dbReference>